<accession>A0A840RPY7</accession>
<reference evidence="1 2" key="1">
    <citation type="submission" date="2020-08" db="EMBL/GenBank/DDBJ databases">
        <title>Genomic Encyclopedia of Type Strains, Phase IV (KMG-IV): sequencing the most valuable type-strain genomes for metagenomic binning, comparative biology and taxonomic classification.</title>
        <authorList>
            <person name="Goeker M."/>
        </authorList>
    </citation>
    <scope>NUCLEOTIDE SEQUENCE [LARGE SCALE GENOMIC DNA]</scope>
    <source>
        <strain evidence="1 2">DSM 23240</strain>
    </source>
</reference>
<evidence type="ECO:0000313" key="1">
    <source>
        <dbReference type="EMBL" id="MBB5198681.1"/>
    </source>
</evidence>
<dbReference type="AlphaFoldDB" id="A0A840RPY7"/>
<keyword evidence="2" id="KW-1185">Reference proteome</keyword>
<dbReference type="RefSeq" id="WP_209216606.1">
    <property type="nucleotide sequence ID" value="NZ_JAAOZT010000002.1"/>
</dbReference>
<gene>
    <name evidence="1" type="ORF">HNR39_000491</name>
</gene>
<name>A0A840RPY7_9BURK</name>
<proteinExistence type="predicted"/>
<comment type="caution">
    <text evidence="1">The sequence shown here is derived from an EMBL/GenBank/DDBJ whole genome shotgun (WGS) entry which is preliminary data.</text>
</comment>
<dbReference type="EMBL" id="JACHHQ010000001">
    <property type="protein sequence ID" value="MBB5198681.1"/>
    <property type="molecule type" value="Genomic_DNA"/>
</dbReference>
<dbReference type="SUPFAM" id="SSF143100">
    <property type="entry name" value="TTHA1013/TTHA0281-like"/>
    <property type="match status" value="1"/>
</dbReference>
<dbReference type="Proteomes" id="UP000571084">
    <property type="component" value="Unassembled WGS sequence"/>
</dbReference>
<protein>
    <submittedName>
        <fullName evidence="1">Putative HicB family RNase H-like nuclease</fullName>
    </submittedName>
</protein>
<organism evidence="1 2">
    <name type="scientific">Glaciimonas immobilis</name>
    <dbReference type="NCBI Taxonomy" id="728004"/>
    <lineage>
        <taxon>Bacteria</taxon>
        <taxon>Pseudomonadati</taxon>
        <taxon>Pseudomonadota</taxon>
        <taxon>Betaproteobacteria</taxon>
        <taxon>Burkholderiales</taxon>
        <taxon>Oxalobacteraceae</taxon>
        <taxon>Glaciimonas</taxon>
    </lineage>
</organism>
<evidence type="ECO:0000313" key="2">
    <source>
        <dbReference type="Proteomes" id="UP000571084"/>
    </source>
</evidence>
<sequence length="74" mass="8254">MNNTMIYKGYTARVEFDSRDNSLVGRVLGITESISFHGETVADLTEDFHQAVEHYLADRKVTGLASPNRLPVKA</sequence>
<dbReference type="InterPro" id="IPR035069">
    <property type="entry name" value="TTHA1013/TTHA0281-like"/>
</dbReference>